<evidence type="ECO:0000256" key="4">
    <source>
        <dbReference type="ARBA" id="ARBA00022989"/>
    </source>
</evidence>
<feature type="domain" description="Major facilitator superfamily (MFS) profile" evidence="7">
    <location>
        <begin position="116"/>
        <end position="541"/>
    </location>
</feature>
<evidence type="ECO:0000256" key="5">
    <source>
        <dbReference type="ARBA" id="ARBA00023136"/>
    </source>
</evidence>
<organism evidence="8 9">
    <name type="scientific">Cytospora mali</name>
    <name type="common">Apple Valsa canker fungus</name>
    <name type="synonym">Valsa mali</name>
    <dbReference type="NCBI Taxonomy" id="578113"/>
    <lineage>
        <taxon>Eukaryota</taxon>
        <taxon>Fungi</taxon>
        <taxon>Dikarya</taxon>
        <taxon>Ascomycota</taxon>
        <taxon>Pezizomycotina</taxon>
        <taxon>Sordariomycetes</taxon>
        <taxon>Sordariomycetidae</taxon>
        <taxon>Diaporthales</taxon>
        <taxon>Cytosporaceae</taxon>
        <taxon>Cytospora</taxon>
    </lineage>
</organism>
<dbReference type="GO" id="GO:0022857">
    <property type="term" value="F:transmembrane transporter activity"/>
    <property type="evidence" value="ECO:0007669"/>
    <property type="project" value="InterPro"/>
</dbReference>
<dbReference type="FunFam" id="1.20.1250.20:FF:000011">
    <property type="entry name" value="MFS multidrug transporter, putative"/>
    <property type="match status" value="1"/>
</dbReference>
<accession>A0A194VXT5</accession>
<evidence type="ECO:0000313" key="8">
    <source>
        <dbReference type="EMBL" id="KUI69029.1"/>
    </source>
</evidence>
<sequence length="550" mass="59929">MRDEGLCEPLACHVGGMMDTSPERRGSWDSSQRRASIELGPVHYGAHHELRPAGSEAPILSKPSEQSFKFEATSGDPPPALQRPKESIANTSTFGWDGDDDPENPYNWPLWRINVNTALLALLAFLIPFSSAIMAPSTATILAEFGSDNQLLEAFVVSSFVLAMAFGPLIWAPLSEIYGRIPIYHITSAGFLAFTIGCAVAPSLASLIVFRFFAGFFGSCITANGGASFGDMIRLERRAAYMSFFIMGPILGPVAGPIGGGFLATAKGWRWVFWLVTIAGGFNAVMMVIFCRETYAPLILRRKARRNNVPLDLVPGSDLTPWAVLKRGIRRPMKLLVRSPLGALLAVYMALIYGFLYLMISSISQVFINTYGFSSDLSGLAYLGLGIGCLSGNLLVSLTSDRHMMRRAAREGGEKKPEYRNFWVPLGAICIPAGFFIYGWTAEYHVHWIVPIIGTLFIGFGFNTVFNSVLLYLVESFTIYAASALAANGVVRNLGGGLLPLAGLTLYGNLGDGWGNSVLGFIQVVLVLPMTVVMVRYGEYLRKTYAITDL</sequence>
<comment type="subcellular location">
    <subcellularLocation>
        <location evidence="1">Membrane</location>
        <topology evidence="1">Multi-pass membrane protein</topology>
    </subcellularLocation>
</comment>
<dbReference type="AlphaFoldDB" id="A0A194VXT5"/>
<keyword evidence="3 6" id="KW-0812">Transmembrane</keyword>
<feature type="transmembrane region" description="Helical" evidence="6">
    <location>
        <begin position="485"/>
        <end position="508"/>
    </location>
</feature>
<feature type="transmembrane region" description="Helical" evidence="6">
    <location>
        <begin position="239"/>
        <end position="259"/>
    </location>
</feature>
<dbReference type="Gene3D" id="1.20.1250.20">
    <property type="entry name" value="MFS general substrate transporter like domains"/>
    <property type="match status" value="1"/>
</dbReference>
<dbReference type="PROSITE" id="PS50850">
    <property type="entry name" value="MFS"/>
    <property type="match status" value="1"/>
</dbReference>
<dbReference type="EMBL" id="CM003101">
    <property type="protein sequence ID" value="KUI69029.1"/>
    <property type="molecule type" value="Genomic_DNA"/>
</dbReference>
<dbReference type="Pfam" id="PF07690">
    <property type="entry name" value="MFS_1"/>
    <property type="match status" value="1"/>
</dbReference>
<name>A0A194VXT5_CYTMA</name>
<dbReference type="SUPFAM" id="SSF103473">
    <property type="entry name" value="MFS general substrate transporter"/>
    <property type="match status" value="1"/>
</dbReference>
<keyword evidence="9" id="KW-1185">Reference proteome</keyword>
<evidence type="ECO:0000256" key="3">
    <source>
        <dbReference type="ARBA" id="ARBA00022692"/>
    </source>
</evidence>
<gene>
    <name evidence="8" type="ORF">VM1G_03767</name>
</gene>
<feature type="transmembrane region" description="Helical" evidence="6">
    <location>
        <begin position="514"/>
        <end position="535"/>
    </location>
</feature>
<feature type="transmembrane region" description="Helical" evidence="6">
    <location>
        <begin position="271"/>
        <end position="291"/>
    </location>
</feature>
<evidence type="ECO:0000313" key="9">
    <source>
        <dbReference type="Proteomes" id="UP000078559"/>
    </source>
</evidence>
<dbReference type="InterPro" id="IPR036259">
    <property type="entry name" value="MFS_trans_sf"/>
</dbReference>
<feature type="transmembrane region" description="Helical" evidence="6">
    <location>
        <begin position="118"/>
        <end position="139"/>
    </location>
</feature>
<dbReference type="InterPro" id="IPR020846">
    <property type="entry name" value="MFS_dom"/>
</dbReference>
<dbReference type="PANTHER" id="PTHR23502:SF68">
    <property type="entry name" value="MULTIDRUG TRANSPORTER, PUTATIVE (AFU_ORTHOLOGUE AFUA_3G01120)-RELATED"/>
    <property type="match status" value="1"/>
</dbReference>
<keyword evidence="4 6" id="KW-1133">Transmembrane helix</keyword>
<feature type="transmembrane region" description="Helical" evidence="6">
    <location>
        <begin position="380"/>
        <end position="400"/>
    </location>
</feature>
<reference evidence="8" key="1">
    <citation type="submission" date="2014-12" db="EMBL/GenBank/DDBJ databases">
        <title>Genome Sequence of Valsa Canker Pathogens Uncovers a Specific Adaption of Colonization on Woody Bark.</title>
        <authorList>
            <person name="Yin Z."/>
            <person name="Liu H."/>
            <person name="Gao X."/>
            <person name="Li Z."/>
            <person name="Song N."/>
            <person name="Ke X."/>
            <person name="Dai Q."/>
            <person name="Wu Y."/>
            <person name="Sun Y."/>
            <person name="Xu J.-R."/>
            <person name="Kang Z.K."/>
            <person name="Wang L."/>
            <person name="Huang L."/>
        </authorList>
    </citation>
    <scope>NUCLEOTIDE SEQUENCE [LARGE SCALE GENOMIC DNA]</scope>
    <source>
        <strain evidence="8">03-8</strain>
    </source>
</reference>
<feature type="transmembrane region" description="Helical" evidence="6">
    <location>
        <begin position="421"/>
        <end position="442"/>
    </location>
</feature>
<evidence type="ECO:0000256" key="6">
    <source>
        <dbReference type="SAM" id="Phobius"/>
    </source>
</evidence>
<dbReference type="InterPro" id="IPR011701">
    <property type="entry name" value="MFS"/>
</dbReference>
<dbReference type="PANTHER" id="PTHR23502">
    <property type="entry name" value="MAJOR FACILITATOR SUPERFAMILY"/>
    <property type="match status" value="1"/>
</dbReference>
<dbReference type="OrthoDB" id="5296287at2759"/>
<feature type="transmembrane region" description="Helical" evidence="6">
    <location>
        <begin position="448"/>
        <end position="473"/>
    </location>
</feature>
<keyword evidence="5 6" id="KW-0472">Membrane</keyword>
<evidence type="ECO:0000256" key="1">
    <source>
        <dbReference type="ARBA" id="ARBA00004141"/>
    </source>
</evidence>
<protein>
    <recommendedName>
        <fullName evidence="7">Major facilitator superfamily (MFS) profile domain-containing protein</fullName>
    </recommendedName>
</protein>
<feature type="transmembrane region" description="Helical" evidence="6">
    <location>
        <begin position="335"/>
        <end position="360"/>
    </location>
</feature>
<feature type="transmembrane region" description="Helical" evidence="6">
    <location>
        <begin position="151"/>
        <end position="171"/>
    </location>
</feature>
<dbReference type="CDD" id="cd17323">
    <property type="entry name" value="MFS_Tpo1_MDR_like"/>
    <property type="match status" value="1"/>
</dbReference>
<proteinExistence type="inferred from homology"/>
<comment type="similarity">
    <text evidence="2">Belongs to the major facilitator superfamily.</text>
</comment>
<dbReference type="Proteomes" id="UP000078559">
    <property type="component" value="Chromosome 4"/>
</dbReference>
<feature type="transmembrane region" description="Helical" evidence="6">
    <location>
        <begin position="183"/>
        <end position="202"/>
    </location>
</feature>
<evidence type="ECO:0000256" key="2">
    <source>
        <dbReference type="ARBA" id="ARBA00008335"/>
    </source>
</evidence>
<dbReference type="GO" id="GO:0016020">
    <property type="term" value="C:membrane"/>
    <property type="evidence" value="ECO:0007669"/>
    <property type="project" value="UniProtKB-SubCell"/>
</dbReference>
<evidence type="ECO:0000259" key="7">
    <source>
        <dbReference type="PROSITE" id="PS50850"/>
    </source>
</evidence>
<feature type="transmembrane region" description="Helical" evidence="6">
    <location>
        <begin position="208"/>
        <end position="227"/>
    </location>
</feature>